<sequence>MGSDLPPRKELITMEKMTQTKALAYVLETYAETLPKDVAERLIATKATLEKKQASGKSEKDTPENQARISAILSFMQEGKKYLVSDILKSVPELDGLSTPKGSSLMKWLTEDGSTAKIIEKGRSYYTVVKKGE</sequence>
<evidence type="ECO:0000313" key="1">
    <source>
        <dbReference type="EMBL" id="DAD98614.1"/>
    </source>
</evidence>
<organism evidence="1">
    <name type="scientific">Siphoviridae sp. ctTnV63</name>
    <dbReference type="NCBI Taxonomy" id="2825523"/>
    <lineage>
        <taxon>Viruses</taxon>
        <taxon>Duplodnaviria</taxon>
        <taxon>Heunggongvirae</taxon>
        <taxon>Uroviricota</taxon>
        <taxon>Caudoviricetes</taxon>
    </lineage>
</organism>
<reference evidence="1" key="1">
    <citation type="journal article" date="2021" name="Proc. Natl. Acad. Sci. U.S.A.">
        <title>A Catalog of Tens of Thousands of Viruses from Human Metagenomes Reveals Hidden Associations with Chronic Diseases.</title>
        <authorList>
            <person name="Tisza M.J."/>
            <person name="Buck C.B."/>
        </authorList>
    </citation>
    <scope>NUCLEOTIDE SEQUENCE</scope>
    <source>
        <strain evidence="1">CtTnV63</strain>
    </source>
</reference>
<protein>
    <submittedName>
        <fullName evidence="1">Uncharacterized protein</fullName>
    </submittedName>
</protein>
<dbReference type="EMBL" id="BK015264">
    <property type="protein sequence ID" value="DAD98614.1"/>
    <property type="molecule type" value="Genomic_DNA"/>
</dbReference>
<proteinExistence type="predicted"/>
<name>A0A8S5NV48_9CAUD</name>
<accession>A0A8S5NV48</accession>